<gene>
    <name evidence="1" type="ORF">EVAR_92493_1</name>
</gene>
<proteinExistence type="predicted"/>
<dbReference type="EMBL" id="BGZK01000038">
    <property type="protein sequence ID" value="GBP09962.1"/>
    <property type="molecule type" value="Genomic_DNA"/>
</dbReference>
<dbReference type="Proteomes" id="UP000299102">
    <property type="component" value="Unassembled WGS sequence"/>
</dbReference>
<comment type="caution">
    <text evidence="1">The sequence shown here is derived from an EMBL/GenBank/DDBJ whole genome shotgun (WGS) entry which is preliminary data.</text>
</comment>
<dbReference type="OrthoDB" id="7490382at2759"/>
<sequence length="141" mass="15432">MRTALPKVPCDSLDLVASTCDAPGTMSRRLRASRYTVWEALGFLLRRQDFYACGTAPSLANLVSFLRQAYLLLNGKLTLLWFSAAQKFWVKREVHMLACGLCGFVTVRDSGECKVMVVCDATVTVLWSAMGPGAAAGARYT</sequence>
<reference evidence="1 2" key="1">
    <citation type="journal article" date="2019" name="Commun. Biol.">
        <title>The bagworm genome reveals a unique fibroin gene that provides high tensile strength.</title>
        <authorList>
            <person name="Kono N."/>
            <person name="Nakamura H."/>
            <person name="Ohtoshi R."/>
            <person name="Tomita M."/>
            <person name="Numata K."/>
            <person name="Arakawa K."/>
        </authorList>
    </citation>
    <scope>NUCLEOTIDE SEQUENCE [LARGE SCALE GENOMIC DNA]</scope>
</reference>
<keyword evidence="2" id="KW-1185">Reference proteome</keyword>
<organism evidence="1 2">
    <name type="scientific">Eumeta variegata</name>
    <name type="common">Bagworm moth</name>
    <name type="synonym">Eumeta japonica</name>
    <dbReference type="NCBI Taxonomy" id="151549"/>
    <lineage>
        <taxon>Eukaryota</taxon>
        <taxon>Metazoa</taxon>
        <taxon>Ecdysozoa</taxon>
        <taxon>Arthropoda</taxon>
        <taxon>Hexapoda</taxon>
        <taxon>Insecta</taxon>
        <taxon>Pterygota</taxon>
        <taxon>Neoptera</taxon>
        <taxon>Endopterygota</taxon>
        <taxon>Lepidoptera</taxon>
        <taxon>Glossata</taxon>
        <taxon>Ditrysia</taxon>
        <taxon>Tineoidea</taxon>
        <taxon>Psychidae</taxon>
        <taxon>Oiketicinae</taxon>
        <taxon>Eumeta</taxon>
    </lineage>
</organism>
<dbReference type="AlphaFoldDB" id="A0A4C1T6C5"/>
<accession>A0A4C1T6C5</accession>
<evidence type="ECO:0000313" key="2">
    <source>
        <dbReference type="Proteomes" id="UP000299102"/>
    </source>
</evidence>
<evidence type="ECO:0000313" key="1">
    <source>
        <dbReference type="EMBL" id="GBP09962.1"/>
    </source>
</evidence>
<name>A0A4C1T6C5_EUMVA</name>
<protein>
    <submittedName>
        <fullName evidence="1">Uncharacterized protein</fullName>
    </submittedName>
</protein>